<proteinExistence type="predicted"/>
<sequence>MNAFFSAAADAALAVAVALLVLGAIARGVLWAQLDDPRWQRLARQYLEPLSTWSVAGFIVYALTLVAAGEAATAPLAIALVLAVGAAVLRVEGEAEPRVAPANATAEGDGLAPGGRGVTTTAGDGFAARDASSVPAGHLWDGEAEPAAPGGLWAREAR</sequence>
<keyword evidence="4" id="KW-1185">Reference proteome</keyword>
<protein>
    <submittedName>
        <fullName evidence="3">Uncharacterized protein</fullName>
    </submittedName>
</protein>
<feature type="region of interest" description="Disordered" evidence="1">
    <location>
        <begin position="100"/>
        <end position="158"/>
    </location>
</feature>
<evidence type="ECO:0000256" key="2">
    <source>
        <dbReference type="SAM" id="Phobius"/>
    </source>
</evidence>
<gene>
    <name evidence="3" type="ORF">C8N24_4097</name>
</gene>
<feature type="transmembrane region" description="Helical" evidence="2">
    <location>
        <begin position="74"/>
        <end position="91"/>
    </location>
</feature>
<keyword evidence="2" id="KW-0812">Transmembrane</keyword>
<feature type="transmembrane region" description="Helical" evidence="2">
    <location>
        <begin position="12"/>
        <end position="34"/>
    </location>
</feature>
<keyword evidence="2" id="KW-0472">Membrane</keyword>
<keyword evidence="2" id="KW-1133">Transmembrane helix</keyword>
<comment type="caution">
    <text evidence="3">The sequence shown here is derived from an EMBL/GenBank/DDBJ whole genome shotgun (WGS) entry which is preliminary data.</text>
</comment>
<dbReference type="Proteomes" id="UP000278962">
    <property type="component" value="Unassembled WGS sequence"/>
</dbReference>
<evidence type="ECO:0000313" key="4">
    <source>
        <dbReference type="Proteomes" id="UP000278962"/>
    </source>
</evidence>
<organism evidence="3 4">
    <name type="scientific">Solirubrobacter pauli</name>
    <dbReference type="NCBI Taxonomy" id="166793"/>
    <lineage>
        <taxon>Bacteria</taxon>
        <taxon>Bacillati</taxon>
        <taxon>Actinomycetota</taxon>
        <taxon>Thermoleophilia</taxon>
        <taxon>Solirubrobacterales</taxon>
        <taxon>Solirubrobacteraceae</taxon>
        <taxon>Solirubrobacter</taxon>
    </lineage>
</organism>
<dbReference type="EMBL" id="RBIL01000002">
    <property type="protein sequence ID" value="RKQ86088.1"/>
    <property type="molecule type" value="Genomic_DNA"/>
</dbReference>
<dbReference type="AlphaFoldDB" id="A0A660KY51"/>
<reference evidence="3 4" key="1">
    <citation type="submission" date="2018-10" db="EMBL/GenBank/DDBJ databases">
        <title>Genomic Encyclopedia of Archaeal and Bacterial Type Strains, Phase II (KMG-II): from individual species to whole genera.</title>
        <authorList>
            <person name="Goeker M."/>
        </authorList>
    </citation>
    <scope>NUCLEOTIDE SEQUENCE [LARGE SCALE GENOMIC DNA]</scope>
    <source>
        <strain evidence="3 4">DSM 14954</strain>
    </source>
</reference>
<evidence type="ECO:0000256" key="1">
    <source>
        <dbReference type="SAM" id="MobiDB-lite"/>
    </source>
</evidence>
<evidence type="ECO:0000313" key="3">
    <source>
        <dbReference type="EMBL" id="RKQ86088.1"/>
    </source>
</evidence>
<dbReference type="RefSeq" id="WP_121253531.1">
    <property type="nucleotide sequence ID" value="NZ_RBIL01000002.1"/>
</dbReference>
<name>A0A660KY51_9ACTN</name>
<accession>A0A660KY51</accession>
<feature type="transmembrane region" description="Helical" evidence="2">
    <location>
        <begin position="46"/>
        <end position="68"/>
    </location>
</feature>